<proteinExistence type="predicted"/>
<gene>
    <name evidence="1" type="ORF">VICG_00769</name>
</gene>
<accession>L2GML8</accession>
<name>L2GML8_VITCO</name>
<dbReference type="Gene3D" id="3.30.230.70">
    <property type="entry name" value="GHMP Kinase, N-terminal domain"/>
    <property type="match status" value="1"/>
</dbReference>
<dbReference type="GO" id="GO:0000176">
    <property type="term" value="C:nuclear exosome (RNase complex)"/>
    <property type="evidence" value="ECO:0007669"/>
    <property type="project" value="UniProtKB-ARBA"/>
</dbReference>
<evidence type="ECO:0000313" key="2">
    <source>
        <dbReference type="Proteomes" id="UP000011082"/>
    </source>
</evidence>
<reference evidence="2" key="1">
    <citation type="submission" date="2011-05" db="EMBL/GenBank/DDBJ databases">
        <title>The genome sequence of Vittaforma corneae strain ATCC 50505.</title>
        <authorList>
            <consortium name="The Broad Institute Genome Sequencing Platform"/>
            <person name="Cuomo C."/>
            <person name="Didier E."/>
            <person name="Bowers L."/>
            <person name="Young S.K."/>
            <person name="Zeng Q."/>
            <person name="Gargeya S."/>
            <person name="Fitzgerald M."/>
            <person name="Haas B."/>
            <person name="Abouelleil A."/>
            <person name="Alvarado L."/>
            <person name="Arachchi H.M."/>
            <person name="Berlin A."/>
            <person name="Chapman S.B."/>
            <person name="Gearin G."/>
            <person name="Goldberg J."/>
            <person name="Griggs A."/>
            <person name="Gujja S."/>
            <person name="Hansen M."/>
            <person name="Heiman D."/>
            <person name="Howarth C."/>
            <person name="Larimer J."/>
            <person name="Lui A."/>
            <person name="MacDonald P.J.P."/>
            <person name="McCowen C."/>
            <person name="Montmayeur A."/>
            <person name="Murphy C."/>
            <person name="Neiman D."/>
            <person name="Pearson M."/>
            <person name="Priest M."/>
            <person name="Roberts A."/>
            <person name="Saif S."/>
            <person name="Shea T."/>
            <person name="Sisk P."/>
            <person name="Stolte C."/>
            <person name="Sykes S."/>
            <person name="Wortman J."/>
            <person name="Nusbaum C."/>
            <person name="Birren B."/>
        </authorList>
    </citation>
    <scope>NUCLEOTIDE SEQUENCE [LARGE SCALE GENOMIC DNA]</scope>
    <source>
        <strain evidence="2">ATCC 50505</strain>
    </source>
</reference>
<dbReference type="AlphaFoldDB" id="L2GML8"/>
<dbReference type="GeneID" id="19881485"/>
<evidence type="ECO:0000313" key="1">
    <source>
        <dbReference type="EMBL" id="ELA42128.1"/>
    </source>
</evidence>
<dbReference type="EMBL" id="JH370134">
    <property type="protein sequence ID" value="ELA42128.1"/>
    <property type="molecule type" value="Genomic_DNA"/>
</dbReference>
<protein>
    <submittedName>
        <fullName evidence="1">Uncharacterized protein</fullName>
    </submittedName>
</protein>
<dbReference type="Proteomes" id="UP000011082">
    <property type="component" value="Unassembled WGS sequence"/>
</dbReference>
<keyword evidence="2" id="KW-1185">Reference proteome</keyword>
<dbReference type="HOGENOM" id="CLU_2135462_0_0_1"/>
<dbReference type="InterPro" id="IPR020568">
    <property type="entry name" value="Ribosomal_Su5_D2-typ_SF"/>
</dbReference>
<dbReference type="InterPro" id="IPR027408">
    <property type="entry name" value="PNPase/RNase_PH_dom_sf"/>
</dbReference>
<organism evidence="1 2">
    <name type="scientific">Vittaforma corneae (strain ATCC 50505)</name>
    <name type="common">Microsporidian parasite</name>
    <name type="synonym">Nosema corneum</name>
    <dbReference type="NCBI Taxonomy" id="993615"/>
    <lineage>
        <taxon>Eukaryota</taxon>
        <taxon>Fungi</taxon>
        <taxon>Fungi incertae sedis</taxon>
        <taxon>Microsporidia</taxon>
        <taxon>Nosematidae</taxon>
        <taxon>Vittaforma</taxon>
    </lineage>
</organism>
<sequence>MPTLSQNEASFIANAIKSATRMDMRKMDEKRNQTMEESSKYASALADGTVQVTRGYSQISLSVTFRSSLRTLMSLNLALDTEGMDSNEFKTLKCTLSETNPSFKKIEEFLNSF</sequence>
<dbReference type="RefSeq" id="XP_007604220.1">
    <property type="nucleotide sequence ID" value="XM_007604158.1"/>
</dbReference>
<dbReference type="InParanoid" id="L2GML8"/>
<dbReference type="SUPFAM" id="SSF54211">
    <property type="entry name" value="Ribosomal protein S5 domain 2-like"/>
    <property type="match status" value="1"/>
</dbReference>
<dbReference type="VEuPathDB" id="MicrosporidiaDB:VICG_00769"/>